<dbReference type="KEGG" id="bcv:Bcav_0224"/>
<dbReference type="Proteomes" id="UP000007962">
    <property type="component" value="Chromosome"/>
</dbReference>
<dbReference type="AlphaFoldDB" id="C5BVP9"/>
<dbReference type="STRING" id="471853.Bcav_0224"/>
<keyword evidence="2" id="KW-0472">Membrane</keyword>
<keyword evidence="2" id="KW-0812">Transmembrane</keyword>
<feature type="region of interest" description="Disordered" evidence="1">
    <location>
        <begin position="99"/>
        <end position="142"/>
    </location>
</feature>
<feature type="transmembrane region" description="Helical" evidence="2">
    <location>
        <begin position="69"/>
        <end position="94"/>
    </location>
</feature>
<accession>C5BVP9</accession>
<feature type="compositionally biased region" description="Low complexity" evidence="1">
    <location>
        <begin position="117"/>
        <end position="132"/>
    </location>
</feature>
<organism evidence="3 4">
    <name type="scientific">Beutenbergia cavernae (strain ATCC BAA-8 / DSM 12333 / CCUG 43141 / JCM 11478 / NBRC 16432 / NCIMB 13614 / HKI 0122)</name>
    <dbReference type="NCBI Taxonomy" id="471853"/>
    <lineage>
        <taxon>Bacteria</taxon>
        <taxon>Bacillati</taxon>
        <taxon>Actinomycetota</taxon>
        <taxon>Actinomycetes</taxon>
        <taxon>Micrococcales</taxon>
        <taxon>Beutenbergiaceae</taxon>
        <taxon>Beutenbergia</taxon>
    </lineage>
</organism>
<sequence length="142" mass="14896">MTEISQRKVNALRVGATARERVGGRSRRHAGDRPPTTPEQRAWLAMCGIAAVFGATVLAWSAVLALPAGWVGTGLGLLLIAVVAAAAIGVVARARRPGRTPARRARVAERPGRKSARVAATVAVASSHSSSRGAREYLDRRA</sequence>
<keyword evidence="4" id="KW-1185">Reference proteome</keyword>
<evidence type="ECO:0000313" key="3">
    <source>
        <dbReference type="EMBL" id="ACQ78489.1"/>
    </source>
</evidence>
<gene>
    <name evidence="3" type="ordered locus">Bcav_0224</name>
</gene>
<dbReference type="EMBL" id="CP001618">
    <property type="protein sequence ID" value="ACQ78489.1"/>
    <property type="molecule type" value="Genomic_DNA"/>
</dbReference>
<dbReference type="RefSeq" id="WP_012725269.1">
    <property type="nucleotide sequence ID" value="NC_012669.1"/>
</dbReference>
<evidence type="ECO:0000313" key="4">
    <source>
        <dbReference type="Proteomes" id="UP000007962"/>
    </source>
</evidence>
<evidence type="ECO:0000256" key="2">
    <source>
        <dbReference type="SAM" id="Phobius"/>
    </source>
</evidence>
<dbReference type="HOGENOM" id="CLU_1812021_0_0_11"/>
<feature type="transmembrane region" description="Helical" evidence="2">
    <location>
        <begin position="42"/>
        <end position="63"/>
    </location>
</feature>
<feature type="compositionally biased region" description="Basic and acidic residues" evidence="1">
    <location>
        <begin position="133"/>
        <end position="142"/>
    </location>
</feature>
<evidence type="ECO:0000256" key="1">
    <source>
        <dbReference type="SAM" id="MobiDB-lite"/>
    </source>
</evidence>
<name>C5BVP9_BEUC1</name>
<protein>
    <submittedName>
        <fullName evidence="3">Acyl-CoA dehydrogenase domain-containing protein</fullName>
    </submittedName>
</protein>
<reference evidence="3 4" key="1">
    <citation type="journal article" date="2009" name="Stand. Genomic Sci.">
        <title>Complete genome sequence of Beutenbergia cavernae type strain (HKI 0122).</title>
        <authorList>
            <person name="Land M."/>
            <person name="Pukall R."/>
            <person name="Abt B."/>
            <person name="Goker M."/>
            <person name="Rohde M."/>
            <person name="Glavina Del Rio T."/>
            <person name="Tice H."/>
            <person name="Copeland A."/>
            <person name="Cheng J.F."/>
            <person name="Lucas S."/>
            <person name="Chen F."/>
            <person name="Nolan M."/>
            <person name="Bruce D."/>
            <person name="Goodwin L."/>
            <person name="Pitluck S."/>
            <person name="Ivanova N."/>
            <person name="Mavromatis K."/>
            <person name="Ovchinnikova G."/>
            <person name="Pati A."/>
            <person name="Chen A."/>
            <person name="Palaniappan K."/>
            <person name="Hauser L."/>
            <person name="Chang Y.J."/>
            <person name="Jefferies C.C."/>
            <person name="Saunders E."/>
            <person name="Brettin T."/>
            <person name="Detter J.C."/>
            <person name="Han C."/>
            <person name="Chain P."/>
            <person name="Bristow J."/>
            <person name="Eisen J.A."/>
            <person name="Markowitz V."/>
            <person name="Hugenholtz P."/>
            <person name="Kyrpides N.C."/>
            <person name="Klenk H.P."/>
            <person name="Lapidus A."/>
        </authorList>
    </citation>
    <scope>NUCLEOTIDE SEQUENCE [LARGE SCALE GENOMIC DNA]</scope>
    <source>
        <strain evidence="4">ATCC BAA-8 / DSM 12333 / NBRC 16432</strain>
    </source>
</reference>
<feature type="region of interest" description="Disordered" evidence="1">
    <location>
        <begin position="18"/>
        <end position="37"/>
    </location>
</feature>
<keyword evidence="2" id="KW-1133">Transmembrane helix</keyword>
<proteinExistence type="predicted"/>